<dbReference type="Proteomes" id="UP000002425">
    <property type="component" value="Chromosome"/>
</dbReference>
<dbReference type="PANTHER" id="PTHR34301">
    <property type="entry name" value="DNA-BINDING PROTEIN-RELATED"/>
    <property type="match status" value="1"/>
</dbReference>
<dbReference type="KEGG" id="pcr:Pcryo_0026"/>
<reference evidence="1" key="1">
    <citation type="submission" date="2006-03" db="EMBL/GenBank/DDBJ databases">
        <title>Complete sequence of chromosome of Psychrobacter cryohalolentis K5.</title>
        <authorList>
            <consortium name="US DOE Joint Genome Institute"/>
            <person name="Copeland A."/>
            <person name="Lucas S."/>
            <person name="Lapidus A."/>
            <person name="Barry K."/>
            <person name="Detter J.C."/>
            <person name="Glavina del Rio T."/>
            <person name="Hammon N."/>
            <person name="Israni S."/>
            <person name="Dalin E."/>
            <person name="Tice H."/>
            <person name="Pitluck S."/>
            <person name="Brettin T."/>
            <person name="Bruce D."/>
            <person name="Han C."/>
            <person name="Tapia R."/>
            <person name="Sims D.R."/>
            <person name="Gilna P."/>
            <person name="Schmutz J."/>
            <person name="Larimer F."/>
            <person name="Land M."/>
            <person name="Hauser L."/>
            <person name="Kyrpides N."/>
            <person name="Kim E."/>
            <person name="Richardson P."/>
        </authorList>
    </citation>
    <scope>NUCLEOTIDE SEQUENCE</scope>
    <source>
        <strain evidence="1">K5</strain>
    </source>
</reference>
<evidence type="ECO:0000313" key="2">
    <source>
        <dbReference type="Proteomes" id="UP000002425"/>
    </source>
</evidence>
<evidence type="ECO:0000313" key="1">
    <source>
        <dbReference type="EMBL" id="ABE73810.1"/>
    </source>
</evidence>
<gene>
    <name evidence="1" type="ordered locus">Pcryo_0026</name>
</gene>
<proteinExistence type="predicted"/>
<organism evidence="1 2">
    <name type="scientific">Psychrobacter cryohalolentis (strain ATCC BAA-1226 / DSM 17306 / VKM B-2378 / K5)</name>
    <dbReference type="NCBI Taxonomy" id="335284"/>
    <lineage>
        <taxon>Bacteria</taxon>
        <taxon>Pseudomonadati</taxon>
        <taxon>Pseudomonadota</taxon>
        <taxon>Gammaproteobacteria</taxon>
        <taxon>Moraxellales</taxon>
        <taxon>Moraxellaceae</taxon>
        <taxon>Psychrobacter</taxon>
    </lineage>
</organism>
<dbReference type="HOGENOM" id="CLU_011140_0_0_6"/>
<dbReference type="eggNOG" id="COG0790">
    <property type="taxonomic scope" value="Bacteria"/>
</dbReference>
<protein>
    <recommendedName>
        <fullName evidence="3">ATPase</fullName>
    </recommendedName>
</protein>
<dbReference type="RefSeq" id="WP_011512402.1">
    <property type="nucleotide sequence ID" value="NC_007969.1"/>
</dbReference>
<name>Q1QEU3_PSYCK</name>
<dbReference type="InterPro" id="IPR027417">
    <property type="entry name" value="P-loop_NTPase"/>
</dbReference>
<dbReference type="STRING" id="335284.Pcryo_0026"/>
<dbReference type="Gene3D" id="3.40.50.300">
    <property type="entry name" value="P-loop containing nucleotide triphosphate hydrolases"/>
    <property type="match status" value="1"/>
</dbReference>
<dbReference type="SUPFAM" id="SSF52540">
    <property type="entry name" value="P-loop containing nucleoside triphosphate hydrolases"/>
    <property type="match status" value="1"/>
</dbReference>
<accession>Q1QEU3</accession>
<dbReference type="InterPro" id="IPR036390">
    <property type="entry name" value="WH_DNA-bd_sf"/>
</dbReference>
<keyword evidence="2" id="KW-1185">Reference proteome</keyword>
<sequence>MENNNIKSHSVLLYNTQNIDAQLLKAGFSIRKKEYQRIWKDIQTSKMAHPETHYLIQGVRGAGKTTLLSRLSYEVAEDKKLSEWLIPILLNEEEYGILSLFTFWLRIAEKLAEYDAQLYSELFQQVLSLDDDAVVAWELIQHYLDKNKQKIIVFVDNLGELFKDFDKVEHAQLREVLSLHPHIRLIGGSSQSLEAHFDVSAPFYQFFKLINLKSIDETDMHELLRSLATQTGEEAVKTIEEIITEYPERIEAVRRLTDGVPRTIVLLFQIIMEGAKESSYAYLEETIDKTTPLYKHRMDDLSRQQKAIVHAIAMNWDAMSTKEISEQTRLPSKTVSAQLVKLQQQWIVDKIETNTKNHLYIIRERFFNIWYLMRYGSQTDKRRVLWLTRFLESWYDKNELNIKLVEIAIPYIDLNGADGFKLQRTKEVYINALLASEHIDETLKASVNIFLKPYYSNLIRSEEWEVYKVNLENCFLNIELKRYKEAKRNIEEVLKLDIGSAQNLIILEVVYEFFNEDEELKNKVISNILQESAKSSMSRLMLLVNIVDMDYESSKNVGRIIVNETTSEAKLDSAIFMAFQAYIQLWFDEFEDLESSLETLRNNNLVFEEGGMFLTLFENFLVLLIQKNQLEIAYGLMDEFIHLKEQFKPIYYALVSLLKDERRQEYLRMGPELQGTVDEILQNVEEYRVKYS</sequence>
<dbReference type="PANTHER" id="PTHR34301:SF8">
    <property type="entry name" value="ATPASE DOMAIN-CONTAINING PROTEIN"/>
    <property type="match status" value="1"/>
</dbReference>
<dbReference type="SUPFAM" id="SSF46785">
    <property type="entry name" value="Winged helix' DNA-binding domain"/>
    <property type="match status" value="1"/>
</dbReference>
<dbReference type="EMBL" id="CP000323">
    <property type="protein sequence ID" value="ABE73810.1"/>
    <property type="molecule type" value="Genomic_DNA"/>
</dbReference>
<evidence type="ECO:0008006" key="3">
    <source>
        <dbReference type="Google" id="ProtNLM"/>
    </source>
</evidence>
<dbReference type="AlphaFoldDB" id="Q1QEU3"/>
<dbReference type="eggNOG" id="COG1672">
    <property type="taxonomic scope" value="Bacteria"/>
</dbReference>